<protein>
    <submittedName>
        <fullName evidence="2">Protein S-acyltransferase</fullName>
        <ecNumber evidence="2">2.3.1.225</ecNumber>
    </submittedName>
</protein>
<reference evidence="2 3" key="1">
    <citation type="submission" date="2024-06" db="EMBL/GenBank/DDBJ databases">
        <title>A chromosome level genome sequence of Diviner's sage (Salvia divinorum).</title>
        <authorList>
            <person name="Ford S.A."/>
            <person name="Ro D.-K."/>
            <person name="Ness R.W."/>
            <person name="Phillips M.A."/>
        </authorList>
    </citation>
    <scope>NUCLEOTIDE SEQUENCE [LARGE SCALE GENOMIC DNA]</scope>
    <source>
        <strain evidence="2">SAF-2024a</strain>
        <tissue evidence="2">Leaf</tissue>
    </source>
</reference>
<dbReference type="EC" id="2.3.1.225" evidence="2"/>
<feature type="compositionally biased region" description="Polar residues" evidence="1">
    <location>
        <begin position="1"/>
        <end position="18"/>
    </location>
</feature>
<dbReference type="Proteomes" id="UP001567538">
    <property type="component" value="Unassembled WGS sequence"/>
</dbReference>
<keyword evidence="2" id="KW-0808">Transferase</keyword>
<evidence type="ECO:0000256" key="1">
    <source>
        <dbReference type="SAM" id="MobiDB-lite"/>
    </source>
</evidence>
<evidence type="ECO:0000313" key="3">
    <source>
        <dbReference type="Proteomes" id="UP001567538"/>
    </source>
</evidence>
<feature type="compositionally biased region" description="Polar residues" evidence="1">
    <location>
        <begin position="98"/>
        <end position="116"/>
    </location>
</feature>
<dbReference type="GO" id="GO:0019706">
    <property type="term" value="F:protein-cysteine S-palmitoyltransferase activity"/>
    <property type="evidence" value="ECO:0007669"/>
    <property type="project" value="UniProtKB-EC"/>
</dbReference>
<keyword evidence="3" id="KW-1185">Reference proteome</keyword>
<feature type="compositionally biased region" description="Low complexity" evidence="1">
    <location>
        <begin position="117"/>
        <end position="129"/>
    </location>
</feature>
<keyword evidence="2" id="KW-0012">Acyltransferase</keyword>
<organism evidence="2 3">
    <name type="scientific">Salvia divinorum</name>
    <name type="common">Maria pastora</name>
    <name type="synonym">Diviner's sage</name>
    <dbReference type="NCBI Taxonomy" id="28513"/>
    <lineage>
        <taxon>Eukaryota</taxon>
        <taxon>Viridiplantae</taxon>
        <taxon>Streptophyta</taxon>
        <taxon>Embryophyta</taxon>
        <taxon>Tracheophyta</taxon>
        <taxon>Spermatophyta</taxon>
        <taxon>Magnoliopsida</taxon>
        <taxon>eudicotyledons</taxon>
        <taxon>Gunneridae</taxon>
        <taxon>Pentapetalae</taxon>
        <taxon>asterids</taxon>
        <taxon>lamiids</taxon>
        <taxon>Lamiales</taxon>
        <taxon>Lamiaceae</taxon>
        <taxon>Nepetoideae</taxon>
        <taxon>Mentheae</taxon>
        <taxon>Salviinae</taxon>
        <taxon>Salvia</taxon>
        <taxon>Salvia subgen. Calosphace</taxon>
    </lineage>
</organism>
<proteinExistence type="predicted"/>
<sequence length="150" mass="16147">MGGQHSSNFNPMYQSSVVHSPLSARASETNEAPRIPARKNNSNNSVGPTDGVKSSVYWDPEEVRFVSSASRTIGGSSSATELTYSGQSIFFGGPLVNEQLNRSGRSTGQPQRSSTASYYQQGRSQRGGQLPVFVPSDSQQQQNEVSSNLE</sequence>
<feature type="region of interest" description="Disordered" evidence="1">
    <location>
        <begin position="1"/>
        <end position="58"/>
    </location>
</feature>
<accession>A0ABD1FNI5</accession>
<evidence type="ECO:0000313" key="2">
    <source>
        <dbReference type="EMBL" id="KAL1533399.1"/>
    </source>
</evidence>
<feature type="compositionally biased region" description="Polar residues" evidence="1">
    <location>
        <begin position="136"/>
        <end position="150"/>
    </location>
</feature>
<feature type="region of interest" description="Disordered" evidence="1">
    <location>
        <begin position="97"/>
        <end position="150"/>
    </location>
</feature>
<dbReference type="AlphaFoldDB" id="A0ABD1FNI5"/>
<name>A0ABD1FNI5_SALDI</name>
<gene>
    <name evidence="2" type="ORF">AAHA92_33287</name>
</gene>
<comment type="caution">
    <text evidence="2">The sequence shown here is derived from an EMBL/GenBank/DDBJ whole genome shotgun (WGS) entry which is preliminary data.</text>
</comment>
<dbReference type="EMBL" id="JBEAFC010000014">
    <property type="protein sequence ID" value="KAL1533399.1"/>
    <property type="molecule type" value="Genomic_DNA"/>
</dbReference>